<feature type="compositionally biased region" description="Acidic residues" evidence="1">
    <location>
        <begin position="320"/>
        <end position="332"/>
    </location>
</feature>
<evidence type="ECO:0000256" key="1">
    <source>
        <dbReference type="SAM" id="MobiDB-lite"/>
    </source>
</evidence>
<reference evidence="3" key="1">
    <citation type="journal article" date="2023" name="IScience">
        <title>Live-bearing cockroach genome reveals convergent evolutionary mechanisms linked to viviparity in insects and beyond.</title>
        <authorList>
            <person name="Fouks B."/>
            <person name="Harrison M.C."/>
            <person name="Mikhailova A.A."/>
            <person name="Marchal E."/>
            <person name="English S."/>
            <person name="Carruthers M."/>
            <person name="Jennings E.C."/>
            <person name="Chiamaka E.L."/>
            <person name="Frigard R.A."/>
            <person name="Pippel M."/>
            <person name="Attardo G.M."/>
            <person name="Benoit J.B."/>
            <person name="Bornberg-Bauer E."/>
            <person name="Tobe S.S."/>
        </authorList>
    </citation>
    <scope>NUCLEOTIDE SEQUENCE</scope>
    <source>
        <strain evidence="3">Stay&amp;Tobe</strain>
    </source>
</reference>
<evidence type="ECO:0000313" key="4">
    <source>
        <dbReference type="Proteomes" id="UP001233999"/>
    </source>
</evidence>
<feature type="transmembrane region" description="Helical" evidence="2">
    <location>
        <begin position="367"/>
        <end position="390"/>
    </location>
</feature>
<feature type="region of interest" description="Disordered" evidence="1">
    <location>
        <begin position="317"/>
        <end position="342"/>
    </location>
</feature>
<organism evidence="3 4">
    <name type="scientific">Diploptera punctata</name>
    <name type="common">Pacific beetle cockroach</name>
    <dbReference type="NCBI Taxonomy" id="6984"/>
    <lineage>
        <taxon>Eukaryota</taxon>
        <taxon>Metazoa</taxon>
        <taxon>Ecdysozoa</taxon>
        <taxon>Arthropoda</taxon>
        <taxon>Hexapoda</taxon>
        <taxon>Insecta</taxon>
        <taxon>Pterygota</taxon>
        <taxon>Neoptera</taxon>
        <taxon>Polyneoptera</taxon>
        <taxon>Dictyoptera</taxon>
        <taxon>Blattodea</taxon>
        <taxon>Blaberoidea</taxon>
        <taxon>Blaberidae</taxon>
        <taxon>Diplopterinae</taxon>
        <taxon>Diploptera</taxon>
    </lineage>
</organism>
<comment type="caution">
    <text evidence="3">The sequence shown here is derived from an EMBL/GenBank/DDBJ whole genome shotgun (WGS) entry which is preliminary data.</text>
</comment>
<proteinExistence type="predicted"/>
<protein>
    <submittedName>
        <fullName evidence="3">Uncharacterized protein</fullName>
    </submittedName>
</protein>
<keyword evidence="4" id="KW-1185">Reference proteome</keyword>
<sequence length="400" mass="44596">MSSVNNLLKQMETRVSSQGHSDVIQPQSDDQLCKHSVLTNGIPSVLDNYSSSNYRTVESTRNINSCEFLNNEKAQSVNYMKEGVDNYRNSVNGSMEVQKCQSVDNKCDIQSVEDGLKQNGVQTSHAESNGSLKMSGNIPIHQLGKLQKQDAIDVDNLSTNEPSECTSDLSTTLLKNSDADIAEDRSSQISGNDKVHQEELNKNDIESTYNGTTEGLDDNLENTSSNLSDSESVQAVDCKEDDCSIEGVSRQESLEEEEGSRFTIPAQIPAIAGWKLDRRESGHLFWRRDSSTLNGIDPSSRVKFRYDVEICEFETRGSETEDLLEEDEEEQGDSVKDDAQTKSYKDSFVSDVSEAAVGQHPSTTVKVMYMFAAFGVVMSILYGWLTYLFFNERLQETKHV</sequence>
<dbReference type="EMBL" id="JASPKZ010003832">
    <property type="protein sequence ID" value="KAJ9592553.1"/>
    <property type="molecule type" value="Genomic_DNA"/>
</dbReference>
<feature type="region of interest" description="Disordered" evidence="1">
    <location>
        <begin position="205"/>
        <end position="231"/>
    </location>
</feature>
<reference evidence="3" key="2">
    <citation type="submission" date="2023-05" db="EMBL/GenBank/DDBJ databases">
        <authorList>
            <person name="Fouks B."/>
        </authorList>
    </citation>
    <scope>NUCLEOTIDE SEQUENCE</scope>
    <source>
        <strain evidence="3">Stay&amp;Tobe</strain>
        <tissue evidence="3">Testes</tissue>
    </source>
</reference>
<evidence type="ECO:0000256" key="2">
    <source>
        <dbReference type="SAM" id="Phobius"/>
    </source>
</evidence>
<feature type="compositionally biased region" description="Polar residues" evidence="1">
    <location>
        <begin position="221"/>
        <end position="231"/>
    </location>
</feature>
<keyword evidence="2" id="KW-1133">Transmembrane helix</keyword>
<feature type="compositionally biased region" description="Basic and acidic residues" evidence="1">
    <location>
        <begin position="333"/>
        <end position="342"/>
    </location>
</feature>
<keyword evidence="2" id="KW-0812">Transmembrane</keyword>
<gene>
    <name evidence="3" type="ORF">L9F63_015788</name>
</gene>
<dbReference type="Proteomes" id="UP001233999">
    <property type="component" value="Unassembled WGS sequence"/>
</dbReference>
<name>A0AAD8A6Y4_DIPPU</name>
<accession>A0AAD8A6Y4</accession>
<keyword evidence="2" id="KW-0472">Membrane</keyword>
<dbReference type="AlphaFoldDB" id="A0AAD8A6Y4"/>
<evidence type="ECO:0000313" key="3">
    <source>
        <dbReference type="EMBL" id="KAJ9592553.1"/>
    </source>
</evidence>